<dbReference type="Pfam" id="PF21787">
    <property type="entry name" value="TNP-like_RNaseH_N"/>
    <property type="match status" value="1"/>
</dbReference>
<reference evidence="3 4" key="1">
    <citation type="submission" date="2024-04" db="EMBL/GenBank/DDBJ databases">
        <authorList>
            <person name="Rising A."/>
            <person name="Reimegard J."/>
            <person name="Sonavane S."/>
            <person name="Akerstrom W."/>
            <person name="Nylinder S."/>
            <person name="Hedman E."/>
            <person name="Kallberg Y."/>
        </authorList>
    </citation>
    <scope>NUCLEOTIDE SEQUENCE [LARGE SCALE GENOMIC DNA]</scope>
</reference>
<proteinExistence type="predicted"/>
<evidence type="ECO:0000313" key="3">
    <source>
        <dbReference type="EMBL" id="CAL1283081.1"/>
    </source>
</evidence>
<sequence>MKQKTEAVKEEMKKDQGYTYNVAKTPGFCPNLIKCLKIQSARMSESEELCVLTIDEMSIKPGYRYAADLDCVDGFTSFQEDCKGRPPYATLALVFMARGIVKNCKQVIGYYFTSPTDKFSLKGLVEEAIDVLQSCQLEVASIVCDQSPKNKGLFKELKVTTEKPYFIHKVKKIYAMVDPPHLLKSVRNNLKNHGIYYEDSLVGNTPRACYANWEHIEKLYEMDSKDEFSACRRLTKKHITVSGLKKTNVKLAAQVLSHSVASALSLYVAAQRIECTAIDTARFVKKMDTLFDTMNSRTLKHPKKKCVP</sequence>
<feature type="domain" description="Transposable element P transposase-like RNase H" evidence="1">
    <location>
        <begin position="25"/>
        <end position="157"/>
    </location>
</feature>
<comment type="caution">
    <text evidence="3">The sequence shown here is derived from an EMBL/GenBank/DDBJ whole genome shotgun (WGS) entry which is preliminary data.</text>
</comment>
<evidence type="ECO:0000259" key="1">
    <source>
        <dbReference type="Pfam" id="PF21787"/>
    </source>
</evidence>
<evidence type="ECO:0000313" key="4">
    <source>
        <dbReference type="Proteomes" id="UP001497382"/>
    </source>
</evidence>
<dbReference type="Proteomes" id="UP001497382">
    <property type="component" value="Unassembled WGS sequence"/>
</dbReference>
<protein>
    <recommendedName>
        <fullName evidence="5">Transposase</fullName>
    </recommendedName>
</protein>
<keyword evidence="4" id="KW-1185">Reference proteome</keyword>
<dbReference type="InterPro" id="IPR048365">
    <property type="entry name" value="TNP-like_RNaseH_N"/>
</dbReference>
<name>A0AAV2AGB6_9ARAC</name>
<dbReference type="EMBL" id="CAXIEN010000163">
    <property type="protein sequence ID" value="CAL1283081.1"/>
    <property type="molecule type" value="Genomic_DNA"/>
</dbReference>
<dbReference type="InterPro" id="IPR048366">
    <property type="entry name" value="TNP-like_GBD"/>
</dbReference>
<evidence type="ECO:0008006" key="5">
    <source>
        <dbReference type="Google" id="ProtNLM"/>
    </source>
</evidence>
<feature type="domain" description="Transposable element P transposase-like GTP-binding insertion" evidence="2">
    <location>
        <begin position="181"/>
        <end position="301"/>
    </location>
</feature>
<dbReference type="Pfam" id="PF21788">
    <property type="entry name" value="TNP-like_GBD"/>
    <property type="match status" value="1"/>
</dbReference>
<evidence type="ECO:0000259" key="2">
    <source>
        <dbReference type="Pfam" id="PF21788"/>
    </source>
</evidence>
<organism evidence="3 4">
    <name type="scientific">Larinioides sclopetarius</name>
    <dbReference type="NCBI Taxonomy" id="280406"/>
    <lineage>
        <taxon>Eukaryota</taxon>
        <taxon>Metazoa</taxon>
        <taxon>Ecdysozoa</taxon>
        <taxon>Arthropoda</taxon>
        <taxon>Chelicerata</taxon>
        <taxon>Arachnida</taxon>
        <taxon>Araneae</taxon>
        <taxon>Araneomorphae</taxon>
        <taxon>Entelegynae</taxon>
        <taxon>Araneoidea</taxon>
        <taxon>Araneidae</taxon>
        <taxon>Larinioides</taxon>
    </lineage>
</organism>
<dbReference type="AlphaFoldDB" id="A0AAV2AGB6"/>
<gene>
    <name evidence="3" type="ORF">LARSCL_LOCUS12392</name>
</gene>
<accession>A0AAV2AGB6</accession>